<feature type="transmembrane region" description="Helical" evidence="7">
    <location>
        <begin position="135"/>
        <end position="155"/>
    </location>
</feature>
<dbReference type="CDD" id="cd12148">
    <property type="entry name" value="fungal_TF_MHR"/>
    <property type="match status" value="1"/>
</dbReference>
<keyword evidence="7" id="KW-0812">Transmembrane</keyword>
<dbReference type="EMBL" id="JANPWZ010000479">
    <property type="protein sequence ID" value="KAJ3576396.1"/>
    <property type="molecule type" value="Genomic_DNA"/>
</dbReference>
<keyword evidence="4" id="KW-0804">Transcription</keyword>
<keyword evidence="7" id="KW-1133">Transmembrane helix</keyword>
<feature type="region of interest" description="Disordered" evidence="6">
    <location>
        <begin position="1"/>
        <end position="21"/>
    </location>
</feature>
<dbReference type="GO" id="GO:0006351">
    <property type="term" value="P:DNA-templated transcription"/>
    <property type="evidence" value="ECO:0007669"/>
    <property type="project" value="InterPro"/>
</dbReference>
<name>A0A9W8TP20_9PEZI</name>
<accession>A0A9W8TP20</accession>
<sequence length="600" mass="67268">MNQSNAISVQHPAATGTAPESLAITKRRTTPSCNMHAISVVGDTHEDIAPGVASLPLGMSQVLEDPNVKEIGDIQRRLGIYFTQIHPSWPILQPSMIAPESSGALMTSIMALASWLEGDQDHLTRFNLALDEIDALKLVLSTSLAFILCGLTNLFEGPNPPLPVLQAMVLCLLYAICCLTTEGIILKAWKIHNDLVTACRFAGILVSQRGMWYASNLDSTEDEEYQRQRCRIAFATLRLDAYLAAMTDFPPLIRYQELSMSLAQSTWWSNVASEEERQRLQDGEPMLRKKTSFSFRVHDLFGAPRPNVLAPTWTKIDYHFILCAIQSGAWEASHQALRTVGDDIQSRTHPQDLRTVWREYLNTWVTSLENDCQVSIESSPIYHTVYVWFRCTNDMQLRQHYFKAPRGDDVDPQTLLLWHMTVIKLHAPPDLWGLQQRYYKFGSPPEVQPQPPLRPWQPSKIARTAIWHSAQIARIVSGEVSLENATTRLRLNPLLIPALLMSAVVVCGFAYYARSCPLCGGGPIDLVNIFGAPNDCERLDGWLEEASGLASWGPDVFVGFPVCQCSLLLLSDWFRELLFRDSQACAALALFIEELKAGTW</sequence>
<dbReference type="PANTHER" id="PTHR47660:SF2">
    <property type="entry name" value="TRANSCRIPTION FACTOR WITH C2H2 AND ZN(2)-CYS(6) DNA BINDING DOMAIN (EUROFUNG)"/>
    <property type="match status" value="1"/>
</dbReference>
<evidence type="ECO:0000256" key="7">
    <source>
        <dbReference type="SAM" id="Phobius"/>
    </source>
</evidence>
<keyword evidence="3" id="KW-0805">Transcription regulation</keyword>
<comment type="caution">
    <text evidence="9">The sequence shown here is derived from an EMBL/GenBank/DDBJ whole genome shotgun (WGS) entry which is preliminary data.</text>
</comment>
<evidence type="ECO:0000259" key="8">
    <source>
        <dbReference type="Pfam" id="PF04082"/>
    </source>
</evidence>
<protein>
    <recommendedName>
        <fullName evidence="8">Xylanolytic transcriptional activator regulatory domain-containing protein</fullName>
    </recommendedName>
</protein>
<keyword evidence="5" id="KW-0539">Nucleus</keyword>
<evidence type="ECO:0000256" key="4">
    <source>
        <dbReference type="ARBA" id="ARBA00023163"/>
    </source>
</evidence>
<dbReference type="Pfam" id="PF04082">
    <property type="entry name" value="Fungal_trans"/>
    <property type="match status" value="1"/>
</dbReference>
<dbReference type="GO" id="GO:0003677">
    <property type="term" value="F:DNA binding"/>
    <property type="evidence" value="ECO:0007669"/>
    <property type="project" value="InterPro"/>
</dbReference>
<feature type="transmembrane region" description="Helical" evidence="7">
    <location>
        <begin position="167"/>
        <end position="186"/>
    </location>
</feature>
<keyword evidence="7" id="KW-0472">Membrane</keyword>
<evidence type="ECO:0000313" key="10">
    <source>
        <dbReference type="Proteomes" id="UP001148614"/>
    </source>
</evidence>
<keyword evidence="2" id="KW-0862">Zinc</keyword>
<evidence type="ECO:0000256" key="1">
    <source>
        <dbReference type="ARBA" id="ARBA00022723"/>
    </source>
</evidence>
<dbReference type="VEuPathDB" id="FungiDB:F4678DRAFT_427737"/>
<dbReference type="GO" id="GO:0008270">
    <property type="term" value="F:zinc ion binding"/>
    <property type="evidence" value="ECO:0007669"/>
    <property type="project" value="InterPro"/>
</dbReference>
<gene>
    <name evidence="9" type="ORF">NPX13_g3715</name>
</gene>
<reference evidence="9" key="1">
    <citation type="submission" date="2022-07" db="EMBL/GenBank/DDBJ databases">
        <title>Genome Sequence of Xylaria arbuscula.</title>
        <authorList>
            <person name="Buettner E."/>
        </authorList>
    </citation>
    <scope>NUCLEOTIDE SEQUENCE</scope>
    <source>
        <strain evidence="9">VT107</strain>
    </source>
</reference>
<evidence type="ECO:0000256" key="5">
    <source>
        <dbReference type="ARBA" id="ARBA00023242"/>
    </source>
</evidence>
<keyword evidence="1" id="KW-0479">Metal-binding</keyword>
<evidence type="ECO:0000256" key="2">
    <source>
        <dbReference type="ARBA" id="ARBA00022833"/>
    </source>
</evidence>
<evidence type="ECO:0000256" key="3">
    <source>
        <dbReference type="ARBA" id="ARBA00023015"/>
    </source>
</evidence>
<dbReference type="PANTHER" id="PTHR47660">
    <property type="entry name" value="TRANSCRIPTION FACTOR WITH C2H2 AND ZN(2)-CYS(6) DNA BINDING DOMAIN (EUROFUNG)-RELATED-RELATED"/>
    <property type="match status" value="1"/>
</dbReference>
<evidence type="ECO:0000313" key="9">
    <source>
        <dbReference type="EMBL" id="KAJ3576396.1"/>
    </source>
</evidence>
<dbReference type="AlphaFoldDB" id="A0A9W8TP20"/>
<proteinExistence type="predicted"/>
<evidence type="ECO:0000256" key="6">
    <source>
        <dbReference type="SAM" id="MobiDB-lite"/>
    </source>
</evidence>
<organism evidence="9 10">
    <name type="scientific">Xylaria arbuscula</name>
    <dbReference type="NCBI Taxonomy" id="114810"/>
    <lineage>
        <taxon>Eukaryota</taxon>
        <taxon>Fungi</taxon>
        <taxon>Dikarya</taxon>
        <taxon>Ascomycota</taxon>
        <taxon>Pezizomycotina</taxon>
        <taxon>Sordariomycetes</taxon>
        <taxon>Xylariomycetidae</taxon>
        <taxon>Xylariales</taxon>
        <taxon>Xylariaceae</taxon>
        <taxon>Xylaria</taxon>
    </lineage>
</organism>
<dbReference type="InterPro" id="IPR007219">
    <property type="entry name" value="XnlR_reg_dom"/>
</dbReference>
<feature type="transmembrane region" description="Helical" evidence="7">
    <location>
        <begin position="494"/>
        <end position="513"/>
    </location>
</feature>
<feature type="domain" description="Xylanolytic transcriptional activator regulatory" evidence="8">
    <location>
        <begin position="78"/>
        <end position="297"/>
    </location>
</feature>
<keyword evidence="10" id="KW-1185">Reference proteome</keyword>
<dbReference type="Proteomes" id="UP001148614">
    <property type="component" value="Unassembled WGS sequence"/>
</dbReference>